<evidence type="ECO:0000313" key="2">
    <source>
        <dbReference type="Proteomes" id="UP000199423"/>
    </source>
</evidence>
<organism evidence="1 2">
    <name type="scientific">Hyphomicrobium facile</name>
    <dbReference type="NCBI Taxonomy" id="51670"/>
    <lineage>
        <taxon>Bacteria</taxon>
        <taxon>Pseudomonadati</taxon>
        <taxon>Pseudomonadota</taxon>
        <taxon>Alphaproteobacteria</taxon>
        <taxon>Hyphomicrobiales</taxon>
        <taxon>Hyphomicrobiaceae</taxon>
        <taxon>Hyphomicrobium</taxon>
    </lineage>
</organism>
<dbReference type="STRING" id="51670.SAMN04488557_2005"/>
<gene>
    <name evidence="1" type="ORF">SAMN04488557_2005</name>
</gene>
<dbReference type="RefSeq" id="WP_092867547.1">
    <property type="nucleotide sequence ID" value="NZ_FPCH01000002.1"/>
</dbReference>
<proteinExistence type="predicted"/>
<sequence length="192" mass="20608">MKASPSTQRNIAAALLIGVIAISAALAALPWAQWYAFGQDEKIQQSELKSLLSQTKREADLRKENERLISPEQSAGLLIAGDTMGIAGANLQRLINTVVQTHGGQATSLQVLPATEESNLVRMSVSLSISADIDSLRGILYELETGQPLVFVDSMSIATSDTLFGSANLHYLGPLEVTLQVSAYSARKEQPQ</sequence>
<dbReference type="InterPro" id="IPR034756">
    <property type="entry name" value="T2SSM_b"/>
</dbReference>
<dbReference type="Proteomes" id="UP000199423">
    <property type="component" value="Unassembled WGS sequence"/>
</dbReference>
<dbReference type="AlphaFoldDB" id="A0A1I7NFQ2"/>
<dbReference type="Pfam" id="PF10741">
    <property type="entry name" value="T2SSM_b"/>
    <property type="match status" value="1"/>
</dbReference>
<keyword evidence="2" id="KW-1185">Reference proteome</keyword>
<name>A0A1I7NFQ2_9HYPH</name>
<dbReference type="EMBL" id="FPCH01000002">
    <property type="protein sequence ID" value="SFV33470.1"/>
    <property type="molecule type" value="Genomic_DNA"/>
</dbReference>
<dbReference type="NCBIfam" id="NF040576">
    <property type="entry name" value="T2SS_GspM_XpsM"/>
    <property type="match status" value="1"/>
</dbReference>
<protein>
    <submittedName>
        <fullName evidence="1">General secretion pathway protein M</fullName>
    </submittedName>
</protein>
<dbReference type="InterPro" id="IPR014717">
    <property type="entry name" value="Transl_elong_EF1B/ribsomal_bS6"/>
</dbReference>
<accession>A0A1I7NFQ2</accession>
<dbReference type="OrthoDB" id="7932672at2"/>
<reference evidence="2" key="1">
    <citation type="submission" date="2016-10" db="EMBL/GenBank/DDBJ databases">
        <authorList>
            <person name="Varghese N."/>
            <person name="Submissions S."/>
        </authorList>
    </citation>
    <scope>NUCLEOTIDE SEQUENCE [LARGE SCALE GENOMIC DNA]</scope>
    <source>
        <strain evidence="2">DSM 1565</strain>
    </source>
</reference>
<dbReference type="Gene3D" id="3.30.70.60">
    <property type="match status" value="1"/>
</dbReference>
<evidence type="ECO:0000313" key="1">
    <source>
        <dbReference type="EMBL" id="SFV33470.1"/>
    </source>
</evidence>